<dbReference type="Proteomes" id="UP000314294">
    <property type="component" value="Unassembled WGS sequence"/>
</dbReference>
<feature type="region of interest" description="Disordered" evidence="1">
    <location>
        <begin position="1"/>
        <end position="114"/>
    </location>
</feature>
<sequence>MEETGAQVRRRRRGGRGGGDKKKKKKKKDPSFISLRVHRPRLQPPTRALHPSSAATTPPVVAPHLHAEEQQQQEEEEEEEEEEGGGNARGRSRTLSEKLSTRDPAWTSRSLGTK</sequence>
<evidence type="ECO:0000256" key="1">
    <source>
        <dbReference type="SAM" id="MobiDB-lite"/>
    </source>
</evidence>
<name>A0A4Z2F3U0_9TELE</name>
<comment type="caution">
    <text evidence="2">The sequence shown here is derived from an EMBL/GenBank/DDBJ whole genome shotgun (WGS) entry which is preliminary data.</text>
</comment>
<reference evidence="2 3" key="1">
    <citation type="submission" date="2019-03" db="EMBL/GenBank/DDBJ databases">
        <title>First draft genome of Liparis tanakae, snailfish: a comprehensive survey of snailfish specific genes.</title>
        <authorList>
            <person name="Kim W."/>
            <person name="Song I."/>
            <person name="Jeong J.-H."/>
            <person name="Kim D."/>
            <person name="Kim S."/>
            <person name="Ryu S."/>
            <person name="Song J.Y."/>
            <person name="Lee S.K."/>
        </authorList>
    </citation>
    <scope>NUCLEOTIDE SEQUENCE [LARGE SCALE GENOMIC DNA]</scope>
    <source>
        <tissue evidence="2">Muscle</tissue>
    </source>
</reference>
<protein>
    <submittedName>
        <fullName evidence="2">Uncharacterized protein</fullName>
    </submittedName>
</protein>
<dbReference type="EMBL" id="SRLO01001721">
    <property type="protein sequence ID" value="TNN35718.1"/>
    <property type="molecule type" value="Genomic_DNA"/>
</dbReference>
<evidence type="ECO:0000313" key="3">
    <source>
        <dbReference type="Proteomes" id="UP000314294"/>
    </source>
</evidence>
<proteinExistence type="predicted"/>
<dbReference type="AlphaFoldDB" id="A0A4Z2F3U0"/>
<feature type="compositionally biased region" description="Acidic residues" evidence="1">
    <location>
        <begin position="71"/>
        <end position="84"/>
    </location>
</feature>
<organism evidence="2 3">
    <name type="scientific">Liparis tanakae</name>
    <name type="common">Tanaka's snailfish</name>
    <dbReference type="NCBI Taxonomy" id="230148"/>
    <lineage>
        <taxon>Eukaryota</taxon>
        <taxon>Metazoa</taxon>
        <taxon>Chordata</taxon>
        <taxon>Craniata</taxon>
        <taxon>Vertebrata</taxon>
        <taxon>Euteleostomi</taxon>
        <taxon>Actinopterygii</taxon>
        <taxon>Neopterygii</taxon>
        <taxon>Teleostei</taxon>
        <taxon>Neoteleostei</taxon>
        <taxon>Acanthomorphata</taxon>
        <taxon>Eupercaria</taxon>
        <taxon>Perciformes</taxon>
        <taxon>Cottioidei</taxon>
        <taxon>Cottales</taxon>
        <taxon>Liparidae</taxon>
        <taxon>Liparis</taxon>
    </lineage>
</organism>
<accession>A0A4Z2F3U0</accession>
<evidence type="ECO:0000313" key="2">
    <source>
        <dbReference type="EMBL" id="TNN35718.1"/>
    </source>
</evidence>
<keyword evidence="3" id="KW-1185">Reference proteome</keyword>
<feature type="compositionally biased region" description="Basic residues" evidence="1">
    <location>
        <begin position="8"/>
        <end position="28"/>
    </location>
</feature>
<gene>
    <name evidence="2" type="ORF">EYF80_054125</name>
</gene>